<dbReference type="InterPro" id="IPR050328">
    <property type="entry name" value="Dev_Immune_Receptor"/>
</dbReference>
<feature type="signal peptide" evidence="5">
    <location>
        <begin position="1"/>
        <end position="19"/>
    </location>
</feature>
<dbReference type="Pfam" id="PF13855">
    <property type="entry name" value="LRR_8"/>
    <property type="match status" value="2"/>
</dbReference>
<evidence type="ECO:0000313" key="6">
    <source>
        <dbReference type="Proteomes" id="UP000694924"/>
    </source>
</evidence>
<keyword evidence="6" id="KW-1185">Reference proteome</keyword>
<evidence type="ECO:0000313" key="7">
    <source>
        <dbReference type="RefSeq" id="XP_015181798.1"/>
    </source>
</evidence>
<keyword evidence="2 5" id="KW-0732">Signal</keyword>
<reference evidence="7" key="1">
    <citation type="submission" date="2025-08" db="UniProtKB">
        <authorList>
            <consortium name="RefSeq"/>
        </authorList>
    </citation>
    <scope>IDENTIFICATION</scope>
    <source>
        <tissue evidence="7">Whole body</tissue>
    </source>
</reference>
<dbReference type="RefSeq" id="XP_015181798.1">
    <property type="nucleotide sequence ID" value="XM_015326312.1"/>
</dbReference>
<dbReference type="Gene3D" id="3.80.10.10">
    <property type="entry name" value="Ribonuclease Inhibitor"/>
    <property type="match status" value="3"/>
</dbReference>
<gene>
    <name evidence="7" type="primary">LOC107069217</name>
</gene>
<keyword evidence="4" id="KW-0812">Transmembrane</keyword>
<evidence type="ECO:0000256" key="3">
    <source>
        <dbReference type="ARBA" id="ARBA00022737"/>
    </source>
</evidence>
<keyword evidence="4" id="KW-0472">Membrane</keyword>
<dbReference type="SUPFAM" id="SSF52058">
    <property type="entry name" value="L domain-like"/>
    <property type="match status" value="1"/>
</dbReference>
<dbReference type="Pfam" id="PF00560">
    <property type="entry name" value="LRR_1"/>
    <property type="match status" value="1"/>
</dbReference>
<evidence type="ECO:0000256" key="4">
    <source>
        <dbReference type="SAM" id="Phobius"/>
    </source>
</evidence>
<evidence type="ECO:0000256" key="5">
    <source>
        <dbReference type="SAM" id="SignalP"/>
    </source>
</evidence>
<dbReference type="InterPro" id="IPR032675">
    <property type="entry name" value="LRR_dom_sf"/>
</dbReference>
<organism evidence="6 7">
    <name type="scientific">Polistes dominula</name>
    <name type="common">European paper wasp</name>
    <name type="synonym">Vespa dominula</name>
    <dbReference type="NCBI Taxonomy" id="743375"/>
    <lineage>
        <taxon>Eukaryota</taxon>
        <taxon>Metazoa</taxon>
        <taxon>Ecdysozoa</taxon>
        <taxon>Arthropoda</taxon>
        <taxon>Hexapoda</taxon>
        <taxon>Insecta</taxon>
        <taxon>Pterygota</taxon>
        <taxon>Neoptera</taxon>
        <taxon>Endopterygota</taxon>
        <taxon>Hymenoptera</taxon>
        <taxon>Apocrita</taxon>
        <taxon>Aculeata</taxon>
        <taxon>Vespoidea</taxon>
        <taxon>Vespidae</taxon>
        <taxon>Polistinae</taxon>
        <taxon>Polistini</taxon>
        <taxon>Polistes</taxon>
    </lineage>
</organism>
<dbReference type="PANTHER" id="PTHR24373:SF392">
    <property type="entry name" value="NEPHROCAN"/>
    <property type="match status" value="1"/>
</dbReference>
<dbReference type="PROSITE" id="PS51450">
    <property type="entry name" value="LRR"/>
    <property type="match status" value="1"/>
</dbReference>
<accession>A0ABM1INL1</accession>
<evidence type="ECO:0000256" key="1">
    <source>
        <dbReference type="ARBA" id="ARBA00022614"/>
    </source>
</evidence>
<dbReference type="InterPro" id="IPR003591">
    <property type="entry name" value="Leu-rich_rpt_typical-subtyp"/>
</dbReference>
<proteinExistence type="predicted"/>
<feature type="chain" id="PRO_5046293554" evidence="5">
    <location>
        <begin position="20"/>
        <end position="495"/>
    </location>
</feature>
<dbReference type="InterPro" id="IPR001611">
    <property type="entry name" value="Leu-rich_rpt"/>
</dbReference>
<dbReference type="Proteomes" id="UP000694924">
    <property type="component" value="Unplaced"/>
</dbReference>
<keyword evidence="1" id="KW-0433">Leucine-rich repeat</keyword>
<sequence>MDSRKIILLIFVLFVVVNCQLDSKQIKSVVNSTNVNVNENRTINSNNASVVLGTNLPSLCTICSCASKLVNCSERNLTNTFEVVQWPKTSIDEITFIKNTLVHIKPFPSVVIQRLILRQNQITTIDNSAFKNIVNLTELDLSHNQLITENLNPHVFEGKFSPEAYEPLNLKYLNLAANSLHALNQDVFEHLGSLKVLILANNPFKMLAGHTTLAISSLPYLEELDLSYCELNQLPEYIFYKPRYLEKLHLNGNHFTEIPKALSMASALEVLNLDEIPIETLNEHNGFPEMKNLKELNMCCMPNLIEIGNGSFGKLSSLEILHIQNCPLLKHIDGNALTKREHGMTVWPPLKILDLSDNALRYLPSQLVESWDKLKELDLMNNEWSCDCDNQYLIGTLLPKHGKRLMGEEVNEMKCSKTSEYAEVNLTSLSNTKLPCNSKVGVLHIGVVIGLLFIILISLAIIILYQRGYFVACCGRGAATYSRAFYKRTSADYDI</sequence>
<feature type="transmembrane region" description="Helical" evidence="4">
    <location>
        <begin position="441"/>
        <end position="465"/>
    </location>
</feature>
<keyword evidence="3" id="KW-0677">Repeat</keyword>
<keyword evidence="4" id="KW-1133">Transmembrane helix</keyword>
<dbReference type="GeneID" id="107069217"/>
<dbReference type="SMART" id="SM00369">
    <property type="entry name" value="LRR_TYP"/>
    <property type="match status" value="8"/>
</dbReference>
<protein>
    <submittedName>
        <fullName evidence="7">Leucine-rich repeat neuronal protein 1-like</fullName>
    </submittedName>
</protein>
<evidence type="ECO:0000256" key="2">
    <source>
        <dbReference type="ARBA" id="ARBA00022729"/>
    </source>
</evidence>
<name>A0ABM1INL1_POLDO</name>
<dbReference type="PANTHER" id="PTHR24373">
    <property type="entry name" value="SLIT RELATED LEUCINE-RICH REPEAT NEURONAL PROTEIN"/>
    <property type="match status" value="1"/>
</dbReference>